<gene>
    <name evidence="1" type="ORF">TNIN_275741</name>
</gene>
<dbReference type="EMBL" id="BMAV01002819">
    <property type="protein sequence ID" value="GFY41983.1"/>
    <property type="molecule type" value="Genomic_DNA"/>
</dbReference>
<evidence type="ECO:0000313" key="1">
    <source>
        <dbReference type="EMBL" id="GFY41983.1"/>
    </source>
</evidence>
<protein>
    <submittedName>
        <fullName evidence="1">Uncharacterized protein</fullName>
    </submittedName>
</protein>
<proteinExistence type="predicted"/>
<dbReference type="AlphaFoldDB" id="A0A8X6WVA0"/>
<sequence length="103" mass="11486">MVFHVTNPQLDHGGVRISGHSPLGGANRSLIIRDFRGISSFVSVSLPPSMRSEWSEEKHPPSSPPLGHPCAFVFAPFLRKMREFGYGCGDYHSEFLERDTSKN</sequence>
<organism evidence="1 2">
    <name type="scientific">Trichonephila inaurata madagascariensis</name>
    <dbReference type="NCBI Taxonomy" id="2747483"/>
    <lineage>
        <taxon>Eukaryota</taxon>
        <taxon>Metazoa</taxon>
        <taxon>Ecdysozoa</taxon>
        <taxon>Arthropoda</taxon>
        <taxon>Chelicerata</taxon>
        <taxon>Arachnida</taxon>
        <taxon>Araneae</taxon>
        <taxon>Araneomorphae</taxon>
        <taxon>Entelegynae</taxon>
        <taxon>Araneoidea</taxon>
        <taxon>Nephilidae</taxon>
        <taxon>Trichonephila</taxon>
        <taxon>Trichonephila inaurata</taxon>
    </lineage>
</organism>
<reference evidence="1" key="1">
    <citation type="submission" date="2020-08" db="EMBL/GenBank/DDBJ databases">
        <title>Multicomponent nature underlies the extraordinary mechanical properties of spider dragline silk.</title>
        <authorList>
            <person name="Kono N."/>
            <person name="Nakamura H."/>
            <person name="Mori M."/>
            <person name="Yoshida Y."/>
            <person name="Ohtoshi R."/>
            <person name="Malay A.D."/>
            <person name="Moran D.A.P."/>
            <person name="Tomita M."/>
            <person name="Numata K."/>
            <person name="Arakawa K."/>
        </authorList>
    </citation>
    <scope>NUCLEOTIDE SEQUENCE</scope>
</reference>
<accession>A0A8X6WVA0</accession>
<keyword evidence="2" id="KW-1185">Reference proteome</keyword>
<evidence type="ECO:0000313" key="2">
    <source>
        <dbReference type="Proteomes" id="UP000886998"/>
    </source>
</evidence>
<name>A0A8X6WVA0_9ARAC</name>
<comment type="caution">
    <text evidence="1">The sequence shown here is derived from an EMBL/GenBank/DDBJ whole genome shotgun (WGS) entry which is preliminary data.</text>
</comment>
<dbReference type="Proteomes" id="UP000886998">
    <property type="component" value="Unassembled WGS sequence"/>
</dbReference>